<evidence type="ECO:0000313" key="2">
    <source>
        <dbReference type="Proteomes" id="UP001589585"/>
    </source>
</evidence>
<evidence type="ECO:0000313" key="1">
    <source>
        <dbReference type="EMBL" id="MFB9055357.1"/>
    </source>
</evidence>
<keyword evidence="2" id="KW-1185">Reference proteome</keyword>
<reference evidence="1 2" key="1">
    <citation type="submission" date="2024-09" db="EMBL/GenBank/DDBJ databases">
        <authorList>
            <person name="Sun Q."/>
            <person name="Mori K."/>
        </authorList>
    </citation>
    <scope>NUCLEOTIDE SEQUENCE [LARGE SCALE GENOMIC DNA]</scope>
    <source>
        <strain evidence="1 2">CECT 8622</strain>
    </source>
</reference>
<accession>A0ABV5F7D7</accession>
<proteinExistence type="predicted"/>
<name>A0ABV5F7D7_9FLAO</name>
<dbReference type="RefSeq" id="WP_379859542.1">
    <property type="nucleotide sequence ID" value="NZ_JBHMFC010000004.1"/>
</dbReference>
<comment type="caution">
    <text evidence="1">The sequence shown here is derived from an EMBL/GenBank/DDBJ whole genome shotgun (WGS) entry which is preliminary data.</text>
</comment>
<sequence length="101" mass="12333">MKFSELIEELKSLSNEGIYTRGKIDWWLLKHELRYISLSRDFDTLKVEFPKADIHNHKMLKKESQFIKLYEKLLEVSDYHRNNENYQEPIDLNKIINDIKY</sequence>
<dbReference type="Proteomes" id="UP001589585">
    <property type="component" value="Unassembled WGS sequence"/>
</dbReference>
<gene>
    <name evidence="1" type="ORF">ACFFU9_01265</name>
</gene>
<protein>
    <submittedName>
        <fullName evidence="1">Uncharacterized protein</fullName>
    </submittedName>
</protein>
<organism evidence="1 2">
    <name type="scientific">Mariniflexile ostreae</name>
    <dbReference type="NCBI Taxonomy" id="1520892"/>
    <lineage>
        <taxon>Bacteria</taxon>
        <taxon>Pseudomonadati</taxon>
        <taxon>Bacteroidota</taxon>
        <taxon>Flavobacteriia</taxon>
        <taxon>Flavobacteriales</taxon>
        <taxon>Flavobacteriaceae</taxon>
        <taxon>Mariniflexile</taxon>
    </lineage>
</organism>
<dbReference type="EMBL" id="JBHMFC010000004">
    <property type="protein sequence ID" value="MFB9055357.1"/>
    <property type="molecule type" value="Genomic_DNA"/>
</dbReference>